<keyword evidence="2 6" id="KW-0812">Transmembrane</keyword>
<dbReference type="RefSeq" id="XP_008880721.1">
    <property type="nucleotide sequence ID" value="XM_008882499.1"/>
</dbReference>
<dbReference type="NCBIfam" id="TIGR00803">
    <property type="entry name" value="nst"/>
    <property type="match status" value="1"/>
</dbReference>
<dbReference type="OrthoDB" id="408493at2759"/>
<evidence type="ECO:0000256" key="2">
    <source>
        <dbReference type="ARBA" id="ARBA00022692"/>
    </source>
</evidence>
<keyword evidence="3 6" id="KW-1133">Transmembrane helix</keyword>
<comment type="subcellular location">
    <subcellularLocation>
        <location evidence="1">Membrane</location>
        <topology evidence="1">Multi-pass membrane protein</topology>
    </subcellularLocation>
</comment>
<feature type="transmembrane region" description="Helical" evidence="6">
    <location>
        <begin position="33"/>
        <end position="61"/>
    </location>
</feature>
<organism evidence="7">
    <name type="scientific">Aphanomyces invadans</name>
    <dbReference type="NCBI Taxonomy" id="157072"/>
    <lineage>
        <taxon>Eukaryota</taxon>
        <taxon>Sar</taxon>
        <taxon>Stramenopiles</taxon>
        <taxon>Oomycota</taxon>
        <taxon>Saprolegniomycetes</taxon>
        <taxon>Saprolegniales</taxon>
        <taxon>Verrucalvaceae</taxon>
        <taxon>Aphanomyces</taxon>
    </lineage>
</organism>
<dbReference type="EMBL" id="KI914027">
    <property type="protein sequence ID" value="ETV90651.1"/>
    <property type="molecule type" value="Genomic_DNA"/>
</dbReference>
<evidence type="ECO:0000256" key="3">
    <source>
        <dbReference type="ARBA" id="ARBA00022989"/>
    </source>
</evidence>
<protein>
    <recommendedName>
        <fullName evidence="8">UDP-galactose transporter</fullName>
    </recommendedName>
</protein>
<dbReference type="Pfam" id="PF04142">
    <property type="entry name" value="Nuc_sug_transp"/>
    <property type="match status" value="1"/>
</dbReference>
<evidence type="ECO:0000313" key="7">
    <source>
        <dbReference type="EMBL" id="ETV90651.1"/>
    </source>
</evidence>
<dbReference type="AlphaFoldDB" id="A0A024TAK3"/>
<feature type="transmembrane region" description="Helical" evidence="6">
    <location>
        <begin position="245"/>
        <end position="264"/>
    </location>
</feature>
<gene>
    <name evidence="7" type="ORF">H310_14608</name>
</gene>
<evidence type="ECO:0008006" key="8">
    <source>
        <dbReference type="Google" id="ProtNLM"/>
    </source>
</evidence>
<feature type="transmembrane region" description="Helical" evidence="6">
    <location>
        <begin position="73"/>
        <end position="97"/>
    </location>
</feature>
<feature type="transmembrane region" description="Helical" evidence="6">
    <location>
        <begin position="214"/>
        <end position="233"/>
    </location>
</feature>
<dbReference type="PIRSF" id="PIRSF005799">
    <property type="entry name" value="UDP-gal_transpt"/>
    <property type="match status" value="1"/>
</dbReference>
<feature type="transmembrane region" description="Helical" evidence="6">
    <location>
        <begin position="177"/>
        <end position="202"/>
    </location>
</feature>
<feature type="region of interest" description="Disordered" evidence="5">
    <location>
        <begin position="349"/>
        <end position="374"/>
    </location>
</feature>
<evidence type="ECO:0000256" key="4">
    <source>
        <dbReference type="ARBA" id="ARBA00023136"/>
    </source>
</evidence>
<proteinExistence type="predicted"/>
<feature type="transmembrane region" description="Helical" evidence="6">
    <location>
        <begin position="271"/>
        <end position="291"/>
    </location>
</feature>
<dbReference type="VEuPathDB" id="FungiDB:H310_14608"/>
<feature type="transmembrane region" description="Helical" evidence="6">
    <location>
        <begin position="128"/>
        <end position="145"/>
    </location>
</feature>
<keyword evidence="4 6" id="KW-0472">Membrane</keyword>
<dbReference type="InterPro" id="IPR037185">
    <property type="entry name" value="EmrE-like"/>
</dbReference>
<dbReference type="PANTHER" id="PTHR10231">
    <property type="entry name" value="NUCLEOTIDE-SUGAR TRANSMEMBRANE TRANSPORTER"/>
    <property type="match status" value="1"/>
</dbReference>
<dbReference type="GO" id="GO:0015165">
    <property type="term" value="F:pyrimidine nucleotide-sugar transmembrane transporter activity"/>
    <property type="evidence" value="ECO:0007669"/>
    <property type="project" value="InterPro"/>
</dbReference>
<sequence length="374" mass="40444">MHLATQFGGMTVAAALMAAGSLCINASKVDGKMLYLSATVMLLVEVLKGLICGTVVAVVVPRKTALWIGWRETLYFAIPALLYTIDNNLVFVILRFIDPATLSILWNLKIFTTAVLFRVVLRRSISHLQVVSLVLLMLGVATTQSKHDVQPILQHHENITTVASRRQFIHEHDTSRVLIGLGLVSIACVISSFAGIATEFALKKNPGTPFVVQNIYLASFSMTFNGVAALLQVGPGGFFFGYNSWTWVVVGIQVVAGLCMGLILKFLDNIACVFTHAMAMLFTTLVSILFFSFDFSLEFACGLSVCIVSMYLYHMPSAGAVSAAPSCHGESNSSAEKYHKVARMSPIASDTVIDSPCETQDDDQDSDGNGDALA</sequence>
<evidence type="ECO:0000256" key="5">
    <source>
        <dbReference type="SAM" id="MobiDB-lite"/>
    </source>
</evidence>
<reference evidence="7" key="1">
    <citation type="submission" date="2013-12" db="EMBL/GenBank/DDBJ databases">
        <title>The Genome Sequence of Aphanomyces invadans NJM9701.</title>
        <authorList>
            <consortium name="The Broad Institute Genomics Platform"/>
            <person name="Russ C."/>
            <person name="Tyler B."/>
            <person name="van West P."/>
            <person name="Dieguez-Uribeondo J."/>
            <person name="Young S.K."/>
            <person name="Zeng Q."/>
            <person name="Gargeya S."/>
            <person name="Fitzgerald M."/>
            <person name="Abouelleil A."/>
            <person name="Alvarado L."/>
            <person name="Chapman S.B."/>
            <person name="Gainer-Dewar J."/>
            <person name="Goldberg J."/>
            <person name="Griggs A."/>
            <person name="Gujja S."/>
            <person name="Hansen M."/>
            <person name="Howarth C."/>
            <person name="Imamovic A."/>
            <person name="Ireland A."/>
            <person name="Larimer J."/>
            <person name="McCowan C."/>
            <person name="Murphy C."/>
            <person name="Pearson M."/>
            <person name="Poon T.W."/>
            <person name="Priest M."/>
            <person name="Roberts A."/>
            <person name="Saif S."/>
            <person name="Shea T."/>
            <person name="Sykes S."/>
            <person name="Wortman J."/>
            <person name="Nusbaum C."/>
            <person name="Birren B."/>
        </authorList>
    </citation>
    <scope>NUCLEOTIDE SEQUENCE [LARGE SCALE GENOMIC DNA]</scope>
    <source>
        <strain evidence="7">NJM9701</strain>
    </source>
</reference>
<dbReference type="InterPro" id="IPR007271">
    <property type="entry name" value="Nuc_sug_transpt"/>
</dbReference>
<accession>A0A024TAK3</accession>
<dbReference type="GO" id="GO:0000139">
    <property type="term" value="C:Golgi membrane"/>
    <property type="evidence" value="ECO:0007669"/>
    <property type="project" value="InterPro"/>
</dbReference>
<dbReference type="GeneID" id="20091658"/>
<evidence type="ECO:0000256" key="6">
    <source>
        <dbReference type="SAM" id="Phobius"/>
    </source>
</evidence>
<feature type="compositionally biased region" description="Acidic residues" evidence="5">
    <location>
        <begin position="359"/>
        <end position="368"/>
    </location>
</feature>
<dbReference type="eggNOG" id="KOG2234">
    <property type="taxonomic scope" value="Eukaryota"/>
</dbReference>
<evidence type="ECO:0000256" key="1">
    <source>
        <dbReference type="ARBA" id="ARBA00004141"/>
    </source>
</evidence>
<dbReference type="SUPFAM" id="SSF103481">
    <property type="entry name" value="Multidrug resistance efflux transporter EmrE"/>
    <property type="match status" value="1"/>
</dbReference>
<name>A0A024TAK3_9STRA</name>